<feature type="transmembrane region" description="Helical" evidence="1">
    <location>
        <begin position="40"/>
        <end position="60"/>
    </location>
</feature>
<sequence length="92" mass="10521">MPSPDRIKILSQLELACERGEKFKVCKILKKNNIILEKDIANLFVDACFLGLPTLAMWLFNVSKQDINFEGAFIGAFANNKLFMVKWLLSVR</sequence>
<name>A0A3G5A3Q0_9VIRU</name>
<keyword evidence="1" id="KW-1133">Transmembrane helix</keyword>
<evidence type="ECO:0000256" key="1">
    <source>
        <dbReference type="SAM" id="Phobius"/>
    </source>
</evidence>
<gene>
    <name evidence="2" type="ORF">Harvfovirus70_2</name>
</gene>
<protein>
    <recommendedName>
        <fullName evidence="3">Ankyrin repeat protein</fullName>
    </recommendedName>
</protein>
<evidence type="ECO:0008006" key="3">
    <source>
        <dbReference type="Google" id="ProtNLM"/>
    </source>
</evidence>
<proteinExistence type="predicted"/>
<dbReference type="EMBL" id="MK072312">
    <property type="protein sequence ID" value="AYV81856.1"/>
    <property type="molecule type" value="Genomic_DNA"/>
</dbReference>
<feature type="transmembrane region" description="Helical" evidence="1">
    <location>
        <begin position="72"/>
        <end position="89"/>
    </location>
</feature>
<keyword evidence="1" id="KW-0472">Membrane</keyword>
<organism evidence="2">
    <name type="scientific">Harvfovirus sp</name>
    <dbReference type="NCBI Taxonomy" id="2487768"/>
    <lineage>
        <taxon>Viruses</taxon>
        <taxon>Varidnaviria</taxon>
        <taxon>Bamfordvirae</taxon>
        <taxon>Nucleocytoviricota</taxon>
        <taxon>Megaviricetes</taxon>
        <taxon>Imitervirales</taxon>
        <taxon>Mimiviridae</taxon>
        <taxon>Klosneuvirinae</taxon>
    </lineage>
</organism>
<keyword evidence="1" id="KW-0812">Transmembrane</keyword>
<accession>A0A3G5A3Q0</accession>
<reference evidence="2" key="1">
    <citation type="submission" date="2018-10" db="EMBL/GenBank/DDBJ databases">
        <title>Hidden diversity of soil giant viruses.</title>
        <authorList>
            <person name="Schulz F."/>
            <person name="Alteio L."/>
            <person name="Goudeau D."/>
            <person name="Ryan E.M."/>
            <person name="Malmstrom R.R."/>
            <person name="Blanchard J."/>
            <person name="Woyke T."/>
        </authorList>
    </citation>
    <scope>NUCLEOTIDE SEQUENCE</scope>
    <source>
        <strain evidence="2">HAV1</strain>
    </source>
</reference>
<evidence type="ECO:0000313" key="2">
    <source>
        <dbReference type="EMBL" id="AYV81856.1"/>
    </source>
</evidence>